<gene>
    <name evidence="3" type="ORF">SAMN04488557_1741</name>
</gene>
<dbReference type="GO" id="GO:0015888">
    <property type="term" value="P:thiamine transport"/>
    <property type="evidence" value="ECO:0007669"/>
    <property type="project" value="TreeGrafter"/>
</dbReference>
<accession>A0A1I7NE31</accession>
<dbReference type="AlphaFoldDB" id="A0A1I7NE31"/>
<dbReference type="PROSITE" id="PS51318">
    <property type="entry name" value="TAT"/>
    <property type="match status" value="1"/>
</dbReference>
<dbReference type="RefSeq" id="WP_092867091.1">
    <property type="nucleotide sequence ID" value="NZ_FPCH01000002.1"/>
</dbReference>
<evidence type="ECO:0000256" key="1">
    <source>
        <dbReference type="ARBA" id="ARBA00022729"/>
    </source>
</evidence>
<evidence type="ECO:0000313" key="3">
    <source>
        <dbReference type="EMBL" id="SFV32833.1"/>
    </source>
</evidence>
<dbReference type="GO" id="GO:0030975">
    <property type="term" value="F:thiamine binding"/>
    <property type="evidence" value="ECO:0007669"/>
    <property type="project" value="TreeGrafter"/>
</dbReference>
<dbReference type="PANTHER" id="PTHR30006:SF2">
    <property type="entry name" value="ABC TRANSPORTER SUBSTRATE-BINDING PROTEIN"/>
    <property type="match status" value="1"/>
</dbReference>
<dbReference type="Pfam" id="PF13416">
    <property type="entry name" value="SBP_bac_8"/>
    <property type="match status" value="1"/>
</dbReference>
<dbReference type="GO" id="GO:0030976">
    <property type="term" value="F:thiamine pyrophosphate binding"/>
    <property type="evidence" value="ECO:0007669"/>
    <property type="project" value="TreeGrafter"/>
</dbReference>
<dbReference type="GO" id="GO:0030288">
    <property type="term" value="C:outer membrane-bounded periplasmic space"/>
    <property type="evidence" value="ECO:0007669"/>
    <property type="project" value="TreeGrafter"/>
</dbReference>
<protein>
    <submittedName>
        <fullName evidence="3">Spermidine/putrescine transport system substrate-binding protein</fullName>
    </submittedName>
</protein>
<dbReference type="SUPFAM" id="SSF53850">
    <property type="entry name" value="Periplasmic binding protein-like II"/>
    <property type="match status" value="1"/>
</dbReference>
<dbReference type="InterPro" id="IPR006059">
    <property type="entry name" value="SBP"/>
</dbReference>
<dbReference type="Proteomes" id="UP000199423">
    <property type="component" value="Unassembled WGS sequence"/>
</dbReference>
<keyword evidence="1" id="KW-0732">Signal</keyword>
<dbReference type="InterPro" id="IPR006311">
    <property type="entry name" value="TAT_signal"/>
</dbReference>
<reference evidence="4" key="1">
    <citation type="submission" date="2016-10" db="EMBL/GenBank/DDBJ databases">
        <authorList>
            <person name="Varghese N."/>
            <person name="Submissions S."/>
        </authorList>
    </citation>
    <scope>NUCLEOTIDE SEQUENCE [LARGE SCALE GENOMIC DNA]</scope>
    <source>
        <strain evidence="4">DSM 1565</strain>
    </source>
</reference>
<dbReference type="Gene3D" id="3.40.190.10">
    <property type="entry name" value="Periplasmic binding protein-like II"/>
    <property type="match status" value="2"/>
</dbReference>
<dbReference type="EMBL" id="FPCH01000002">
    <property type="protein sequence ID" value="SFV32833.1"/>
    <property type="molecule type" value="Genomic_DNA"/>
</dbReference>
<name>A0A1I7NE31_9HYPH</name>
<evidence type="ECO:0000313" key="4">
    <source>
        <dbReference type="Proteomes" id="UP000199423"/>
    </source>
</evidence>
<sequence>MTDVTRRHVVKLGAAGAAVLAAPAIIGRANPATAKEAFAGENLLVVSWSGNYESAFRETVIEPFNAKYGTKAETVGGWDQIINQIVAAPADKPPFDVTIGEEYVSSAGISQNLFQKKEWSSYSNMGAIYPWFFESRPERAKDYGVPFAGGTSLLLLRRSVGLEPTSWNLLWDDRLKGKVTCDSGYWWFTLAIPTILSSSRPGLTEMYDIKTAEPLFKKLDQLKIARWFKDGAEQANILNQGEADAATSYSSDAYQFLKQDPDEYHIAAPKEGAAAWSDWYFKVRGTKHGELADLFLDYLMSKETQDRFLSQSLTFMARNDVTVPDHWKNYPASNEDFHRMFRLLTMDGWDKLNAEYQAYDDRLKQTIAKTTAR</sequence>
<dbReference type="PANTHER" id="PTHR30006">
    <property type="entry name" value="THIAMINE-BINDING PERIPLASMIC PROTEIN-RELATED"/>
    <property type="match status" value="1"/>
</dbReference>
<evidence type="ECO:0000256" key="2">
    <source>
        <dbReference type="ARBA" id="ARBA00022764"/>
    </source>
</evidence>
<dbReference type="STRING" id="51670.SAMN04488557_1741"/>
<organism evidence="3 4">
    <name type="scientific">Hyphomicrobium facile</name>
    <dbReference type="NCBI Taxonomy" id="51670"/>
    <lineage>
        <taxon>Bacteria</taxon>
        <taxon>Pseudomonadati</taxon>
        <taxon>Pseudomonadota</taxon>
        <taxon>Alphaproteobacteria</taxon>
        <taxon>Hyphomicrobiales</taxon>
        <taxon>Hyphomicrobiaceae</taxon>
        <taxon>Hyphomicrobium</taxon>
    </lineage>
</organism>
<proteinExistence type="predicted"/>
<keyword evidence="4" id="KW-1185">Reference proteome</keyword>
<dbReference type="OrthoDB" id="9766989at2"/>
<keyword evidence="2" id="KW-0574">Periplasm</keyword>